<dbReference type="AlphaFoldDB" id="A0A5C6E0M3"/>
<dbReference type="OrthoDB" id="237465at2"/>
<evidence type="ECO:0000313" key="4">
    <source>
        <dbReference type="Proteomes" id="UP000319143"/>
    </source>
</evidence>
<gene>
    <name evidence="3" type="ORF">Poly41_07290</name>
</gene>
<sequence length="387" mass="44364">MPRPQRCEQFESSEICIVHVVQRCVRRAFLAGVDHATGNDYSFRKEWIRRRMEALASVFAVDVLSYAVMSNHMHQILRNRPDVCAQWSDQDVAIRWLRVFPGRRLEEHLAEPTENDVKTLVADKVLLAEVRKRLSDISWFMRALAEPIARMANHQDECTGRFWEGRFKAQRIVDEAGLLACSMYVDLNPVRAAMAESPEEAEHTSAYDRANARRGAVLPSAAFDLKPIPTNEAGRKIRETPVDQLRDDRKEKRKNPTGRRIRRDDWLSPLTLDSDTLSSEPQVHTDGVRSSDKGFLNVAWKEYWELLRWTAKQSTKCVESVLPQSLAKTLAALGIDASMWRDLIWEWQRYFGKSACVGRPVSIKQHAEQTGRHHHRGQASVACCFSS</sequence>
<dbReference type="SMART" id="SM01321">
    <property type="entry name" value="Y1_Tnp"/>
    <property type="match status" value="1"/>
</dbReference>
<dbReference type="EMBL" id="SJPV01000001">
    <property type="protein sequence ID" value="TWU42432.1"/>
    <property type="molecule type" value="Genomic_DNA"/>
</dbReference>
<protein>
    <recommendedName>
        <fullName evidence="2">Transposase IS200-like domain-containing protein</fullName>
    </recommendedName>
</protein>
<accession>A0A5C6E0M3</accession>
<dbReference type="PANTHER" id="PTHR34322:SF2">
    <property type="entry name" value="TRANSPOSASE IS200-LIKE DOMAIN-CONTAINING PROTEIN"/>
    <property type="match status" value="1"/>
</dbReference>
<dbReference type="InterPro" id="IPR002686">
    <property type="entry name" value="Transposase_17"/>
</dbReference>
<proteinExistence type="predicted"/>
<evidence type="ECO:0000313" key="3">
    <source>
        <dbReference type="EMBL" id="TWU42432.1"/>
    </source>
</evidence>
<dbReference type="RefSeq" id="WP_146524502.1">
    <property type="nucleotide sequence ID" value="NZ_SJPV01000001.1"/>
</dbReference>
<feature type="region of interest" description="Disordered" evidence="1">
    <location>
        <begin position="227"/>
        <end position="260"/>
    </location>
</feature>
<organism evidence="3 4">
    <name type="scientific">Novipirellula artificiosorum</name>
    <dbReference type="NCBI Taxonomy" id="2528016"/>
    <lineage>
        <taxon>Bacteria</taxon>
        <taxon>Pseudomonadati</taxon>
        <taxon>Planctomycetota</taxon>
        <taxon>Planctomycetia</taxon>
        <taxon>Pirellulales</taxon>
        <taxon>Pirellulaceae</taxon>
        <taxon>Novipirellula</taxon>
    </lineage>
</organism>
<dbReference type="GO" id="GO:0006313">
    <property type="term" value="P:DNA transposition"/>
    <property type="evidence" value="ECO:0007669"/>
    <property type="project" value="InterPro"/>
</dbReference>
<dbReference type="PANTHER" id="PTHR34322">
    <property type="entry name" value="TRANSPOSASE, Y1_TNP DOMAIN-CONTAINING"/>
    <property type="match status" value="1"/>
</dbReference>
<feature type="compositionally biased region" description="Basic and acidic residues" evidence="1">
    <location>
        <begin position="233"/>
        <end position="250"/>
    </location>
</feature>
<feature type="compositionally biased region" description="Basic residues" evidence="1">
    <location>
        <begin position="251"/>
        <end position="260"/>
    </location>
</feature>
<dbReference type="Gene3D" id="3.30.70.1290">
    <property type="entry name" value="Transposase IS200-like"/>
    <property type="match status" value="1"/>
</dbReference>
<dbReference type="GO" id="GO:0003677">
    <property type="term" value="F:DNA binding"/>
    <property type="evidence" value="ECO:0007669"/>
    <property type="project" value="InterPro"/>
</dbReference>
<dbReference type="InterPro" id="IPR036515">
    <property type="entry name" value="Transposase_17_sf"/>
</dbReference>
<comment type="caution">
    <text evidence="3">The sequence shown here is derived from an EMBL/GenBank/DDBJ whole genome shotgun (WGS) entry which is preliminary data.</text>
</comment>
<dbReference type="SUPFAM" id="SSF143422">
    <property type="entry name" value="Transposase IS200-like"/>
    <property type="match status" value="1"/>
</dbReference>
<dbReference type="GO" id="GO:0004803">
    <property type="term" value="F:transposase activity"/>
    <property type="evidence" value="ECO:0007669"/>
    <property type="project" value="InterPro"/>
</dbReference>
<evidence type="ECO:0000256" key="1">
    <source>
        <dbReference type="SAM" id="MobiDB-lite"/>
    </source>
</evidence>
<keyword evidence="4" id="KW-1185">Reference proteome</keyword>
<name>A0A5C6E0M3_9BACT</name>
<feature type="domain" description="Transposase IS200-like" evidence="2">
    <location>
        <begin position="13"/>
        <end position="188"/>
    </location>
</feature>
<dbReference type="Proteomes" id="UP000319143">
    <property type="component" value="Unassembled WGS sequence"/>
</dbReference>
<evidence type="ECO:0000259" key="2">
    <source>
        <dbReference type="SMART" id="SM01321"/>
    </source>
</evidence>
<reference evidence="3 4" key="1">
    <citation type="submission" date="2019-02" db="EMBL/GenBank/DDBJ databases">
        <title>Deep-cultivation of Planctomycetes and their phenomic and genomic characterization uncovers novel biology.</title>
        <authorList>
            <person name="Wiegand S."/>
            <person name="Jogler M."/>
            <person name="Boedeker C."/>
            <person name="Pinto D."/>
            <person name="Vollmers J."/>
            <person name="Rivas-Marin E."/>
            <person name="Kohn T."/>
            <person name="Peeters S.H."/>
            <person name="Heuer A."/>
            <person name="Rast P."/>
            <person name="Oberbeckmann S."/>
            <person name="Bunk B."/>
            <person name="Jeske O."/>
            <person name="Meyerdierks A."/>
            <person name="Storesund J.E."/>
            <person name="Kallscheuer N."/>
            <person name="Luecker S."/>
            <person name="Lage O.M."/>
            <person name="Pohl T."/>
            <person name="Merkel B.J."/>
            <person name="Hornburger P."/>
            <person name="Mueller R.-W."/>
            <person name="Bruemmer F."/>
            <person name="Labrenz M."/>
            <person name="Spormann A.M."/>
            <person name="Op Den Camp H."/>
            <person name="Overmann J."/>
            <person name="Amann R."/>
            <person name="Jetten M.S.M."/>
            <person name="Mascher T."/>
            <person name="Medema M.H."/>
            <person name="Devos D.P."/>
            <person name="Kaster A.-K."/>
            <person name="Ovreas L."/>
            <person name="Rohde M."/>
            <person name="Galperin M.Y."/>
            <person name="Jogler C."/>
        </authorList>
    </citation>
    <scope>NUCLEOTIDE SEQUENCE [LARGE SCALE GENOMIC DNA]</scope>
    <source>
        <strain evidence="3 4">Poly41</strain>
    </source>
</reference>